<keyword evidence="3" id="KW-1185">Reference proteome</keyword>
<name>A0A6P8F879_CLUHA</name>
<dbReference type="OrthoDB" id="10249393at2759"/>
<evidence type="ECO:0000313" key="4">
    <source>
        <dbReference type="RefSeq" id="XP_031420206.2"/>
    </source>
</evidence>
<protein>
    <submittedName>
        <fullName evidence="4">Uncharacterized protein si:dkeyp-50b9.1</fullName>
    </submittedName>
</protein>
<reference evidence="4" key="1">
    <citation type="submission" date="2025-08" db="UniProtKB">
        <authorList>
            <consortium name="RefSeq"/>
        </authorList>
    </citation>
    <scope>IDENTIFICATION</scope>
</reference>
<keyword evidence="1" id="KW-0175">Coiled coil</keyword>
<dbReference type="KEGG" id="char:116219968"/>
<organism evidence="3 4">
    <name type="scientific">Clupea harengus</name>
    <name type="common">Atlantic herring</name>
    <dbReference type="NCBI Taxonomy" id="7950"/>
    <lineage>
        <taxon>Eukaryota</taxon>
        <taxon>Metazoa</taxon>
        <taxon>Chordata</taxon>
        <taxon>Craniata</taxon>
        <taxon>Vertebrata</taxon>
        <taxon>Euteleostomi</taxon>
        <taxon>Actinopterygii</taxon>
        <taxon>Neopterygii</taxon>
        <taxon>Teleostei</taxon>
        <taxon>Clupei</taxon>
        <taxon>Clupeiformes</taxon>
        <taxon>Clupeoidei</taxon>
        <taxon>Clupeidae</taxon>
        <taxon>Clupea</taxon>
    </lineage>
</organism>
<evidence type="ECO:0000256" key="2">
    <source>
        <dbReference type="SAM" id="MobiDB-lite"/>
    </source>
</evidence>
<feature type="compositionally biased region" description="Basic and acidic residues" evidence="2">
    <location>
        <begin position="414"/>
        <end position="437"/>
    </location>
</feature>
<dbReference type="RefSeq" id="XP_031420206.2">
    <property type="nucleotide sequence ID" value="XM_031564346.2"/>
</dbReference>
<dbReference type="GeneID" id="116219968"/>
<sequence length="437" mass="49190">MDGCVVRLHTLAFKPKVDGSRDVFTAQPIIVHFHELLESCNPSELLAQVDNKDVLRAVVALYDVSLPDIGASDILDTVQCSGAHTIVLLRPSKDVLEEYQRRRAFSGQRREGSVCALSSCAGEDSEPHFSSCFSDSEESTEESSVDQEDTAGALGSVWQRFCRGLEEFQALAQQRRALRRAARGEQLLPPSAVGVESLIVGVATYELKTLTTGDKVLQLSLIAIRKSYRSCGVGRYLIELLKSQSVCGSYDALLAHADTDALNFFTCCGLIDDALLNDKFKEVRDEWTNTTLLSYLPAFTTESETRNPGFSLSLSELELEVDMTRMKALAAYQQQAVCVTRLVREVKTLREQLELQRREKDNLNYELELERERRHKIERMFLEYKLRKARQLLENPSHSDDGEASLSDPPSPADLRELLKEHERQQDVNKNKELQNS</sequence>
<evidence type="ECO:0000313" key="3">
    <source>
        <dbReference type="Proteomes" id="UP000515152"/>
    </source>
</evidence>
<dbReference type="Proteomes" id="UP000515152">
    <property type="component" value="Chromosome 3"/>
</dbReference>
<accession>A0A6P8F879</accession>
<evidence type="ECO:0000256" key="1">
    <source>
        <dbReference type="SAM" id="Coils"/>
    </source>
</evidence>
<gene>
    <name evidence="4" type="primary">si:dkeyp-50b9.1</name>
</gene>
<feature type="region of interest" description="Disordered" evidence="2">
    <location>
        <begin position="394"/>
        <end position="437"/>
    </location>
</feature>
<proteinExistence type="predicted"/>
<dbReference type="AlphaFoldDB" id="A0A6P8F879"/>
<feature type="coiled-coil region" evidence="1">
    <location>
        <begin position="339"/>
        <end position="375"/>
    </location>
</feature>